<feature type="compositionally biased region" description="Gly residues" evidence="1">
    <location>
        <begin position="235"/>
        <end position="247"/>
    </location>
</feature>
<dbReference type="AlphaFoldDB" id="A0AAE3IVE1"/>
<keyword evidence="2" id="KW-0812">Transmembrane</keyword>
<evidence type="ECO:0000256" key="1">
    <source>
        <dbReference type="SAM" id="MobiDB-lite"/>
    </source>
</evidence>
<comment type="caution">
    <text evidence="4">The sequence shown here is derived from an EMBL/GenBank/DDBJ whole genome shotgun (WGS) entry which is preliminary data.</text>
</comment>
<evidence type="ECO:0000256" key="2">
    <source>
        <dbReference type="SAM" id="Phobius"/>
    </source>
</evidence>
<dbReference type="Gene3D" id="3.10.310.50">
    <property type="match status" value="1"/>
</dbReference>
<keyword evidence="2" id="KW-1133">Transmembrane helix</keyword>
<evidence type="ECO:0000313" key="4">
    <source>
        <dbReference type="EMBL" id="MCU9615335.1"/>
    </source>
</evidence>
<gene>
    <name evidence="4" type="ORF">OEV98_17560</name>
</gene>
<organism evidence="4 5">
    <name type="scientific">Perspicuibacillus lycopersici</name>
    <dbReference type="NCBI Taxonomy" id="1325689"/>
    <lineage>
        <taxon>Bacteria</taxon>
        <taxon>Bacillati</taxon>
        <taxon>Bacillota</taxon>
        <taxon>Bacilli</taxon>
        <taxon>Bacillales</taxon>
        <taxon>Bacillaceae</taxon>
        <taxon>Perspicuibacillus</taxon>
    </lineage>
</organism>
<keyword evidence="5" id="KW-1185">Reference proteome</keyword>
<dbReference type="EMBL" id="JAOUSF010000009">
    <property type="protein sequence ID" value="MCU9615335.1"/>
    <property type="molecule type" value="Genomic_DNA"/>
</dbReference>
<accession>A0AAE3IVE1</accession>
<proteinExistence type="predicted"/>
<feature type="region of interest" description="Disordered" evidence="1">
    <location>
        <begin position="224"/>
        <end position="255"/>
    </location>
</feature>
<sequence>MRKRLLTGIIMVISLFTFGFFQSHVFASTQHVYDYANLLTSTEVKQLENLAAELGAERETDFIILTTDNTDGKDVVQYMEDFYDDMAPGYDKPHGNTAILTVDMEHRDVYLAGFYKAKEYLDDSRLESIREKITPDLTEGNYYDAFASFMELSHDYMGYPPGVNPNNIFFQWWFQIGVSLIIAAGVVGMMLYNSGGKVTVNERTYLNSKASKINQQRDQYIRKTVTKHKRPSSNNGGGGGVTGGGHSHSGSRGSF</sequence>
<evidence type="ECO:0000259" key="3">
    <source>
        <dbReference type="Pfam" id="PF04536"/>
    </source>
</evidence>
<dbReference type="RefSeq" id="WP_263074655.1">
    <property type="nucleotide sequence ID" value="NZ_JAOUSF010000009.1"/>
</dbReference>
<dbReference type="InterPro" id="IPR007621">
    <property type="entry name" value="TPM_dom"/>
</dbReference>
<dbReference type="Pfam" id="PF04536">
    <property type="entry name" value="TPM_phosphatase"/>
    <property type="match status" value="1"/>
</dbReference>
<name>A0AAE3IVE1_9BACI</name>
<feature type="transmembrane region" description="Helical" evidence="2">
    <location>
        <begin position="172"/>
        <end position="192"/>
    </location>
</feature>
<protein>
    <submittedName>
        <fullName evidence="4">TPM domain-containing protein</fullName>
    </submittedName>
</protein>
<reference evidence="4" key="1">
    <citation type="submission" date="2022-10" db="EMBL/GenBank/DDBJ databases">
        <title>Description of Fervidibacillus gen. nov. in the family Fervidibacillaceae fam. nov. with two species, Fervidibacillus albus sp. nov., and Fervidibacillus halotolerans sp. nov., isolated from tidal flat sediments.</title>
        <authorList>
            <person name="Kwon K.K."/>
            <person name="Yang S.-H."/>
        </authorList>
    </citation>
    <scope>NUCLEOTIDE SEQUENCE</scope>
    <source>
        <strain evidence="4">JCM 19140</strain>
    </source>
</reference>
<feature type="domain" description="TPM" evidence="3">
    <location>
        <begin position="32"/>
        <end position="151"/>
    </location>
</feature>
<dbReference type="Proteomes" id="UP001209318">
    <property type="component" value="Unassembled WGS sequence"/>
</dbReference>
<keyword evidence="2" id="KW-0472">Membrane</keyword>
<evidence type="ECO:0000313" key="5">
    <source>
        <dbReference type="Proteomes" id="UP001209318"/>
    </source>
</evidence>